<evidence type="ECO:0000259" key="3">
    <source>
        <dbReference type="Pfam" id="PF02397"/>
    </source>
</evidence>
<feature type="domain" description="Bacterial sugar transferase" evidence="3">
    <location>
        <begin position="7"/>
        <end position="195"/>
    </location>
</feature>
<name>A0ABW1L8K8_9BACL</name>
<protein>
    <submittedName>
        <fullName evidence="4">Sugar transferase</fullName>
    </submittedName>
</protein>
<feature type="transmembrane region" description="Helical" evidence="2">
    <location>
        <begin position="12"/>
        <end position="35"/>
    </location>
</feature>
<keyword evidence="2" id="KW-1133">Transmembrane helix</keyword>
<dbReference type="Proteomes" id="UP001596170">
    <property type="component" value="Unassembled WGS sequence"/>
</dbReference>
<dbReference type="PANTHER" id="PTHR30576:SF0">
    <property type="entry name" value="UNDECAPRENYL-PHOSPHATE N-ACETYLGALACTOSAMINYL 1-PHOSPHATE TRANSFERASE-RELATED"/>
    <property type="match status" value="1"/>
</dbReference>
<dbReference type="RefSeq" id="WP_377733636.1">
    <property type="nucleotide sequence ID" value="NZ_JBHSRI010000009.1"/>
</dbReference>
<dbReference type="EMBL" id="JBHSRI010000009">
    <property type="protein sequence ID" value="MFC6039438.1"/>
    <property type="molecule type" value="Genomic_DNA"/>
</dbReference>
<evidence type="ECO:0000313" key="5">
    <source>
        <dbReference type="Proteomes" id="UP001596170"/>
    </source>
</evidence>
<keyword evidence="4" id="KW-0808">Transferase</keyword>
<reference evidence="5" key="1">
    <citation type="journal article" date="2019" name="Int. J. Syst. Evol. Microbiol.">
        <title>The Global Catalogue of Microorganisms (GCM) 10K type strain sequencing project: providing services to taxonomists for standard genome sequencing and annotation.</title>
        <authorList>
            <consortium name="The Broad Institute Genomics Platform"/>
            <consortium name="The Broad Institute Genome Sequencing Center for Infectious Disease"/>
            <person name="Wu L."/>
            <person name="Ma J."/>
        </authorList>
    </citation>
    <scope>NUCLEOTIDE SEQUENCE [LARGE SCALE GENOMIC DNA]</scope>
    <source>
        <strain evidence="5">CCUG 54527</strain>
    </source>
</reference>
<keyword evidence="2" id="KW-0812">Transmembrane</keyword>
<accession>A0ABW1L8K8</accession>
<dbReference type="InterPro" id="IPR003362">
    <property type="entry name" value="Bact_transf"/>
</dbReference>
<organism evidence="4 5">
    <name type="scientific">Paenisporosarcina macmurdoensis</name>
    <dbReference type="NCBI Taxonomy" id="212659"/>
    <lineage>
        <taxon>Bacteria</taxon>
        <taxon>Bacillati</taxon>
        <taxon>Bacillota</taxon>
        <taxon>Bacilli</taxon>
        <taxon>Bacillales</taxon>
        <taxon>Caryophanaceae</taxon>
        <taxon>Paenisporosarcina</taxon>
    </lineage>
</organism>
<keyword evidence="5" id="KW-1185">Reference proteome</keyword>
<comment type="similarity">
    <text evidence="1">Belongs to the bacterial sugar transferase family.</text>
</comment>
<comment type="caution">
    <text evidence="4">The sequence shown here is derived from an EMBL/GenBank/DDBJ whole genome shotgun (WGS) entry which is preliminary data.</text>
</comment>
<evidence type="ECO:0000313" key="4">
    <source>
        <dbReference type="EMBL" id="MFC6039438.1"/>
    </source>
</evidence>
<evidence type="ECO:0000256" key="1">
    <source>
        <dbReference type="ARBA" id="ARBA00006464"/>
    </source>
</evidence>
<keyword evidence="2" id="KW-0472">Membrane</keyword>
<sequence length="202" mass="23298">MYERFGKRCFDVSVSLFLLLILLPLYPIISLLLLMSSGTPLLFTQIRTGQFNEPFKIIKFRTMKNNKKKVNNPQDAWYEGVPDDFIFKSAHNSEVTKIGAFLRKSSIDEIPQLFNVLRGDMSLIGPRPEVPEITQWYNEKQLNRLLMKPGLTGWAQVNGRADSCHGHKIEHDLFYIKNCSFKLDLKIFILTIVAIWKGKGAY</sequence>
<dbReference type="PANTHER" id="PTHR30576">
    <property type="entry name" value="COLANIC BIOSYNTHESIS UDP-GLUCOSE LIPID CARRIER TRANSFERASE"/>
    <property type="match status" value="1"/>
</dbReference>
<proteinExistence type="inferred from homology"/>
<dbReference type="Pfam" id="PF02397">
    <property type="entry name" value="Bac_transf"/>
    <property type="match status" value="1"/>
</dbReference>
<evidence type="ECO:0000256" key="2">
    <source>
        <dbReference type="SAM" id="Phobius"/>
    </source>
</evidence>
<gene>
    <name evidence="4" type="ORF">ACFPYN_08385</name>
</gene>
<dbReference type="GO" id="GO:0016740">
    <property type="term" value="F:transferase activity"/>
    <property type="evidence" value="ECO:0007669"/>
    <property type="project" value="UniProtKB-KW"/>
</dbReference>